<feature type="chain" id="PRO_5015179557" evidence="1">
    <location>
        <begin position="17"/>
        <end position="37"/>
    </location>
</feature>
<name>A0A2P5EHY2_TREOI</name>
<dbReference type="EMBL" id="JXTC01000152">
    <property type="protein sequence ID" value="PON85123.1"/>
    <property type="molecule type" value="Genomic_DNA"/>
</dbReference>
<protein>
    <submittedName>
        <fullName evidence="2">Uncharacterized protein</fullName>
    </submittedName>
</protein>
<dbReference type="AlphaFoldDB" id="A0A2P5EHY2"/>
<evidence type="ECO:0000256" key="1">
    <source>
        <dbReference type="SAM" id="SignalP"/>
    </source>
</evidence>
<dbReference type="InParanoid" id="A0A2P5EHY2"/>
<evidence type="ECO:0000313" key="2">
    <source>
        <dbReference type="EMBL" id="PON85123.1"/>
    </source>
</evidence>
<keyword evidence="1" id="KW-0732">Signal</keyword>
<gene>
    <name evidence="2" type="ORF">TorRG33x02_190970</name>
</gene>
<sequence length="37" mass="4160">MVSNSPMCLCFSLVLCLILNCMIREGVPSKFKQGYSF</sequence>
<reference evidence="3" key="1">
    <citation type="submission" date="2016-06" db="EMBL/GenBank/DDBJ databases">
        <title>Parallel loss of symbiosis genes in relatives of nitrogen-fixing non-legume Parasponia.</title>
        <authorList>
            <person name="Van Velzen R."/>
            <person name="Holmer R."/>
            <person name="Bu F."/>
            <person name="Rutten L."/>
            <person name="Van Zeijl A."/>
            <person name="Liu W."/>
            <person name="Santuari L."/>
            <person name="Cao Q."/>
            <person name="Sharma T."/>
            <person name="Shen D."/>
            <person name="Roswanjaya Y."/>
            <person name="Wardhani T."/>
            <person name="Kalhor M.S."/>
            <person name="Jansen J."/>
            <person name="Van den Hoogen J."/>
            <person name="Gungor B."/>
            <person name="Hartog M."/>
            <person name="Hontelez J."/>
            <person name="Verver J."/>
            <person name="Yang W.-C."/>
            <person name="Schijlen E."/>
            <person name="Repin R."/>
            <person name="Schilthuizen M."/>
            <person name="Schranz E."/>
            <person name="Heidstra R."/>
            <person name="Miyata K."/>
            <person name="Fedorova E."/>
            <person name="Kohlen W."/>
            <person name="Bisseling T."/>
            <person name="Smit S."/>
            <person name="Geurts R."/>
        </authorList>
    </citation>
    <scope>NUCLEOTIDE SEQUENCE [LARGE SCALE GENOMIC DNA]</scope>
    <source>
        <strain evidence="3">cv. RG33-2</strain>
    </source>
</reference>
<organism evidence="2 3">
    <name type="scientific">Trema orientale</name>
    <name type="common">Charcoal tree</name>
    <name type="synonym">Celtis orientalis</name>
    <dbReference type="NCBI Taxonomy" id="63057"/>
    <lineage>
        <taxon>Eukaryota</taxon>
        <taxon>Viridiplantae</taxon>
        <taxon>Streptophyta</taxon>
        <taxon>Embryophyta</taxon>
        <taxon>Tracheophyta</taxon>
        <taxon>Spermatophyta</taxon>
        <taxon>Magnoliopsida</taxon>
        <taxon>eudicotyledons</taxon>
        <taxon>Gunneridae</taxon>
        <taxon>Pentapetalae</taxon>
        <taxon>rosids</taxon>
        <taxon>fabids</taxon>
        <taxon>Rosales</taxon>
        <taxon>Cannabaceae</taxon>
        <taxon>Trema</taxon>
    </lineage>
</organism>
<comment type="caution">
    <text evidence="2">The sequence shown here is derived from an EMBL/GenBank/DDBJ whole genome shotgun (WGS) entry which is preliminary data.</text>
</comment>
<accession>A0A2P5EHY2</accession>
<feature type="signal peptide" evidence="1">
    <location>
        <begin position="1"/>
        <end position="16"/>
    </location>
</feature>
<evidence type="ECO:0000313" key="3">
    <source>
        <dbReference type="Proteomes" id="UP000237000"/>
    </source>
</evidence>
<proteinExistence type="predicted"/>
<keyword evidence="3" id="KW-1185">Reference proteome</keyword>
<dbReference type="Proteomes" id="UP000237000">
    <property type="component" value="Unassembled WGS sequence"/>
</dbReference>